<evidence type="ECO:0000313" key="1">
    <source>
        <dbReference type="EMBL" id="TGN36033.1"/>
    </source>
</evidence>
<keyword evidence="1" id="KW-0808">Transferase</keyword>
<protein>
    <submittedName>
        <fullName evidence="1">Anthranilate phosphoribosyltransferase</fullName>
    </submittedName>
</protein>
<reference evidence="1 2" key="1">
    <citation type="submission" date="2019-03" db="EMBL/GenBank/DDBJ databases">
        <authorList>
            <person name="Li J."/>
        </authorList>
    </citation>
    <scope>NUCLEOTIDE SEQUENCE [LARGE SCALE GENOMIC DNA]</scope>
    <source>
        <strain evidence="1 2">3058</strain>
    </source>
</reference>
<dbReference type="AlphaFoldDB" id="A0A4Z1BKX3"/>
<dbReference type="EMBL" id="SRPG01000593">
    <property type="protein sequence ID" value="TGN36033.1"/>
    <property type="molecule type" value="Genomic_DNA"/>
</dbReference>
<name>A0A4Z1BKX3_9RHOB</name>
<keyword evidence="1" id="KW-0328">Glycosyltransferase</keyword>
<dbReference type="GO" id="GO:0016757">
    <property type="term" value="F:glycosyltransferase activity"/>
    <property type="evidence" value="ECO:0007669"/>
    <property type="project" value="UniProtKB-KW"/>
</dbReference>
<organism evidence="1 2">
    <name type="scientific">Paracoccus liaowanqingii</name>
    <dbReference type="NCBI Taxonomy" id="2560053"/>
    <lineage>
        <taxon>Bacteria</taxon>
        <taxon>Pseudomonadati</taxon>
        <taxon>Pseudomonadota</taxon>
        <taxon>Alphaproteobacteria</taxon>
        <taxon>Rhodobacterales</taxon>
        <taxon>Paracoccaceae</taxon>
        <taxon>Paracoccus</taxon>
    </lineage>
</organism>
<proteinExistence type="predicted"/>
<accession>A0A4Z1BKX3</accession>
<feature type="non-terminal residue" evidence="1">
    <location>
        <position position="1"/>
    </location>
</feature>
<evidence type="ECO:0000313" key="2">
    <source>
        <dbReference type="Proteomes" id="UP000297972"/>
    </source>
</evidence>
<gene>
    <name evidence="1" type="ORF">E4L95_23275</name>
</gene>
<keyword evidence="2" id="KW-1185">Reference proteome</keyword>
<comment type="caution">
    <text evidence="1">The sequence shown here is derived from an EMBL/GenBank/DDBJ whole genome shotgun (WGS) entry which is preliminary data.</text>
</comment>
<sequence>DLREGAALAAAAIDSGAAKARLEALARITGAPPA</sequence>
<dbReference type="Proteomes" id="UP000297972">
    <property type="component" value="Unassembled WGS sequence"/>
</dbReference>